<comment type="similarity">
    <text evidence="4">Belongs to the NapD family.</text>
</comment>
<dbReference type="HOGENOM" id="CLU_155794_5_2_5"/>
<dbReference type="Proteomes" id="UP000018542">
    <property type="component" value="Chromosome"/>
</dbReference>
<dbReference type="GO" id="GO:0005737">
    <property type="term" value="C:cytoplasm"/>
    <property type="evidence" value="ECO:0007669"/>
    <property type="project" value="UniProtKB-SubCell"/>
</dbReference>
<gene>
    <name evidence="4" type="primary">napD</name>
    <name evidence="5" type="ORF">W911_13880</name>
</gene>
<dbReference type="STRING" id="1029756.W911_13880"/>
<accession>V5SFH9</accession>
<comment type="subcellular location">
    <subcellularLocation>
        <location evidence="1 4">Cytoplasm</location>
    </subcellularLocation>
</comment>
<dbReference type="GO" id="GO:0005048">
    <property type="term" value="F:signal sequence binding"/>
    <property type="evidence" value="ECO:0007669"/>
    <property type="project" value="UniProtKB-UniRule"/>
</dbReference>
<keyword evidence="2 4" id="KW-0963">Cytoplasm</keyword>
<keyword evidence="6" id="KW-1185">Reference proteome</keyword>
<comment type="subunit">
    <text evidence="4">Interacts with the cytoplasmic NapA precursor.</text>
</comment>
<proteinExistence type="inferred from homology"/>
<evidence type="ECO:0000256" key="3">
    <source>
        <dbReference type="ARBA" id="ARBA00023186"/>
    </source>
</evidence>
<protein>
    <recommendedName>
        <fullName evidence="4">Chaperone NapD</fullName>
    </recommendedName>
    <alternativeName>
        <fullName evidence="4">NapA signal peptide-binding chaperone NapD</fullName>
    </alternativeName>
</protein>
<dbReference type="OrthoDB" id="7306089at2"/>
<comment type="function">
    <text evidence="4">Chaperone for NapA, the catalytic subunit of the periplasmic nitrate reductase. It binds directly and specifically to the twin-arginine signal peptide of NapA, preventing premature interaction with the Tat translocase and premature export.</text>
</comment>
<sequence>MRDSDRGAVVHISSAVIRCLPAAVETVRGCIEALGMAEVVHVEGNKLIVIIEGPSSGTVGDCLTQISAYEGVVSAAMVYEQVEPAESAGEEA</sequence>
<dbReference type="GO" id="GO:0051224">
    <property type="term" value="P:negative regulation of protein transport"/>
    <property type="evidence" value="ECO:0007669"/>
    <property type="project" value="UniProtKB-UniRule"/>
</dbReference>
<dbReference type="Pfam" id="PF03927">
    <property type="entry name" value="NapD"/>
    <property type="match status" value="1"/>
</dbReference>
<dbReference type="KEGG" id="hni:W911_13880"/>
<dbReference type="PANTHER" id="PTHR38603">
    <property type="entry name" value="CHAPERONE NAPD"/>
    <property type="match status" value="1"/>
</dbReference>
<evidence type="ECO:0000313" key="5">
    <source>
        <dbReference type="EMBL" id="AHB49257.1"/>
    </source>
</evidence>
<evidence type="ECO:0000256" key="4">
    <source>
        <dbReference type="HAMAP-Rule" id="MF_02200"/>
    </source>
</evidence>
<dbReference type="PANTHER" id="PTHR38603:SF1">
    <property type="entry name" value="CHAPERONE NAPD"/>
    <property type="match status" value="1"/>
</dbReference>
<keyword evidence="3 4" id="KW-0143">Chaperone</keyword>
<dbReference type="InterPro" id="IPR005623">
    <property type="entry name" value="Chaperone_NapD_NO3_reduct"/>
</dbReference>
<dbReference type="RefSeq" id="WP_023788096.1">
    <property type="nucleotide sequence ID" value="NC_022997.1"/>
</dbReference>
<reference evidence="5 6" key="1">
    <citation type="journal article" date="2014" name="Genome Announc.">
        <title>Complete Genome Sequence of Hyphomicrobium nitrativorans Strain NL23, a Denitrifying Bacterium Isolated from Biofilm of a Methanol-Fed Denitrification System Treating Seawater at the Montreal Biodome.</title>
        <authorList>
            <person name="Martineau C."/>
            <person name="Villeneuve C."/>
            <person name="Mauffrey F."/>
            <person name="Villemur R."/>
        </authorList>
    </citation>
    <scope>NUCLEOTIDE SEQUENCE [LARGE SCALE GENOMIC DNA]</scope>
    <source>
        <strain evidence="5">NL23</strain>
    </source>
</reference>
<evidence type="ECO:0000256" key="1">
    <source>
        <dbReference type="ARBA" id="ARBA00004496"/>
    </source>
</evidence>
<dbReference type="HAMAP" id="MF_02200">
    <property type="entry name" value="NapD"/>
    <property type="match status" value="1"/>
</dbReference>
<name>V5SFH9_9HYPH</name>
<dbReference type="Gene3D" id="3.30.70.920">
    <property type="match status" value="1"/>
</dbReference>
<evidence type="ECO:0000313" key="6">
    <source>
        <dbReference type="Proteomes" id="UP000018542"/>
    </source>
</evidence>
<evidence type="ECO:0000256" key="2">
    <source>
        <dbReference type="ARBA" id="ARBA00022490"/>
    </source>
</evidence>
<dbReference type="EMBL" id="CP006912">
    <property type="protein sequence ID" value="AHB49257.1"/>
    <property type="molecule type" value="Genomic_DNA"/>
</dbReference>
<organism evidence="5 6">
    <name type="scientific">Hyphomicrobium nitrativorans NL23</name>
    <dbReference type="NCBI Taxonomy" id="1029756"/>
    <lineage>
        <taxon>Bacteria</taxon>
        <taxon>Pseudomonadati</taxon>
        <taxon>Pseudomonadota</taxon>
        <taxon>Alphaproteobacteria</taxon>
        <taxon>Hyphomicrobiales</taxon>
        <taxon>Hyphomicrobiaceae</taxon>
        <taxon>Hyphomicrobium</taxon>
    </lineage>
</organism>
<dbReference type="AlphaFoldDB" id="V5SFH9"/>
<dbReference type="PATRIC" id="fig|1029756.8.peg.2888"/>